<evidence type="ECO:0000256" key="2">
    <source>
        <dbReference type="ARBA" id="ARBA00023315"/>
    </source>
</evidence>
<dbReference type="PROSITE" id="PS51186">
    <property type="entry name" value="GNAT"/>
    <property type="match status" value="1"/>
</dbReference>
<dbReference type="EMBL" id="DXAJ01000044">
    <property type="protein sequence ID" value="HJA02354.1"/>
    <property type="molecule type" value="Genomic_DNA"/>
</dbReference>
<evidence type="ECO:0000259" key="3">
    <source>
        <dbReference type="PROSITE" id="PS51186"/>
    </source>
</evidence>
<reference evidence="4" key="2">
    <citation type="submission" date="2021-04" db="EMBL/GenBank/DDBJ databases">
        <authorList>
            <person name="Gilroy R."/>
        </authorList>
    </citation>
    <scope>NUCLEOTIDE SEQUENCE</scope>
    <source>
        <strain evidence="4">CHK156-179</strain>
    </source>
</reference>
<comment type="caution">
    <text evidence="4">The sequence shown here is derived from an EMBL/GenBank/DDBJ whole genome shotgun (WGS) entry which is preliminary data.</text>
</comment>
<protein>
    <submittedName>
        <fullName evidence="4">GNAT family N-acetyltransferase</fullName>
    </submittedName>
</protein>
<gene>
    <name evidence="4" type="ORF">H9797_03115</name>
</gene>
<name>A0A9D2KE90_9FIRM</name>
<keyword evidence="2" id="KW-0012">Acyltransferase</keyword>
<sequence length="179" mass="20613">MKSEKLVFRLLAAAIAPEFLADFRRRQEVMLCYRRGANGWEVRPDPFTDDWTEEERAAVVKALQETAKSGGFVQAAFFEGRPVGFAAVCKQPLGKKREYLDLSELHVSQEWRRQGVGRRLFRAAAAWAKEHGAEKLYISAHSAVETQVFYRSLGCTDAVWEDKRHVEKEPFDCQLEYRL</sequence>
<accession>A0A9D2KE90</accession>
<dbReference type="CDD" id="cd04301">
    <property type="entry name" value="NAT_SF"/>
    <property type="match status" value="1"/>
</dbReference>
<feature type="domain" description="N-acetyltransferase" evidence="3">
    <location>
        <begin position="6"/>
        <end position="179"/>
    </location>
</feature>
<dbReference type="Gene3D" id="3.40.630.30">
    <property type="match status" value="1"/>
</dbReference>
<dbReference type="InterPro" id="IPR000182">
    <property type="entry name" value="GNAT_dom"/>
</dbReference>
<dbReference type="AlphaFoldDB" id="A0A9D2KE90"/>
<organism evidence="4 5">
    <name type="scientific">Candidatus Gallimonas gallistercoris</name>
    <dbReference type="NCBI Taxonomy" id="2838602"/>
    <lineage>
        <taxon>Bacteria</taxon>
        <taxon>Bacillati</taxon>
        <taxon>Bacillota</taxon>
        <taxon>Clostridia</taxon>
        <taxon>Candidatus Gallimonas</taxon>
    </lineage>
</organism>
<dbReference type="InterPro" id="IPR050832">
    <property type="entry name" value="Bact_Acetyltransf"/>
</dbReference>
<reference evidence="4" key="1">
    <citation type="journal article" date="2021" name="PeerJ">
        <title>Extensive microbial diversity within the chicken gut microbiome revealed by metagenomics and culture.</title>
        <authorList>
            <person name="Gilroy R."/>
            <person name="Ravi A."/>
            <person name="Getino M."/>
            <person name="Pursley I."/>
            <person name="Horton D.L."/>
            <person name="Alikhan N.F."/>
            <person name="Baker D."/>
            <person name="Gharbi K."/>
            <person name="Hall N."/>
            <person name="Watson M."/>
            <person name="Adriaenssens E.M."/>
            <person name="Foster-Nyarko E."/>
            <person name="Jarju S."/>
            <person name="Secka A."/>
            <person name="Antonio M."/>
            <person name="Oren A."/>
            <person name="Chaudhuri R.R."/>
            <person name="La Ragione R."/>
            <person name="Hildebrand F."/>
            <person name="Pallen M.J."/>
        </authorList>
    </citation>
    <scope>NUCLEOTIDE SEQUENCE</scope>
    <source>
        <strain evidence="4">CHK156-179</strain>
    </source>
</reference>
<dbReference type="SUPFAM" id="SSF55729">
    <property type="entry name" value="Acyl-CoA N-acyltransferases (Nat)"/>
    <property type="match status" value="1"/>
</dbReference>
<dbReference type="PANTHER" id="PTHR43877">
    <property type="entry name" value="AMINOALKYLPHOSPHONATE N-ACETYLTRANSFERASE-RELATED-RELATED"/>
    <property type="match status" value="1"/>
</dbReference>
<dbReference type="Pfam" id="PF00583">
    <property type="entry name" value="Acetyltransf_1"/>
    <property type="match status" value="1"/>
</dbReference>
<evidence type="ECO:0000256" key="1">
    <source>
        <dbReference type="ARBA" id="ARBA00022679"/>
    </source>
</evidence>
<dbReference type="Proteomes" id="UP000824221">
    <property type="component" value="Unassembled WGS sequence"/>
</dbReference>
<keyword evidence="1" id="KW-0808">Transferase</keyword>
<evidence type="ECO:0000313" key="5">
    <source>
        <dbReference type="Proteomes" id="UP000824221"/>
    </source>
</evidence>
<evidence type="ECO:0000313" key="4">
    <source>
        <dbReference type="EMBL" id="HJA02354.1"/>
    </source>
</evidence>
<dbReference type="GO" id="GO:0016747">
    <property type="term" value="F:acyltransferase activity, transferring groups other than amino-acyl groups"/>
    <property type="evidence" value="ECO:0007669"/>
    <property type="project" value="InterPro"/>
</dbReference>
<dbReference type="InterPro" id="IPR016181">
    <property type="entry name" value="Acyl_CoA_acyltransferase"/>
</dbReference>
<proteinExistence type="predicted"/>